<dbReference type="Pfam" id="PF12686">
    <property type="entry name" value="DUF3800"/>
    <property type="match status" value="1"/>
</dbReference>
<dbReference type="RefSeq" id="WP_237731710.1">
    <property type="nucleotide sequence ID" value="NZ_CDSC02000351.1"/>
</dbReference>
<proteinExistence type="predicted"/>
<gene>
    <name evidence="1" type="ORF">BAZSYMA_ACONTIG00236_1</name>
</gene>
<evidence type="ECO:0000313" key="2">
    <source>
        <dbReference type="Proteomes" id="UP000198988"/>
    </source>
</evidence>
<protein>
    <recommendedName>
        <fullName evidence="3">DUF3800 domain-containing protein</fullName>
    </recommendedName>
</protein>
<sequence>MEYSDYIVYVDESGDHGLVNIDKQYPIFVLAFCIFKKSDYLKTVQDFQEFKFNHFGHDIVILHENEIRKDKGVFKVLNNLEKKSSFIKKLSDVVNQQKFAVISTTIKKDELKKHYRYDNNPYHIALKFCIEHLFNFLIASNQQKKITHIVVEQRGKTEDRALEREFSKICSKGNFKDI</sequence>
<evidence type="ECO:0008006" key="3">
    <source>
        <dbReference type="Google" id="ProtNLM"/>
    </source>
</evidence>
<dbReference type="InterPro" id="IPR024524">
    <property type="entry name" value="DUF3800"/>
</dbReference>
<dbReference type="AlphaFoldDB" id="A0A1H6M0C3"/>
<dbReference type="EMBL" id="CDSC02000351">
    <property type="protein sequence ID" value="SEH94576.1"/>
    <property type="molecule type" value="Genomic_DNA"/>
</dbReference>
<accession>A0A1H6M0C3</accession>
<reference evidence="2" key="1">
    <citation type="submission" date="2016-06" db="EMBL/GenBank/DDBJ databases">
        <authorList>
            <person name="Petersen J."/>
            <person name="Sayavedra L."/>
        </authorList>
    </citation>
    <scope>NUCLEOTIDE SEQUENCE [LARGE SCALE GENOMIC DNA]</scope>
    <source>
        <strain evidence="2">BazSymA</strain>
    </source>
</reference>
<organism evidence="1 2">
    <name type="scientific">Bathymodiolus azoricus thioautotrophic gill symbiont</name>
    <dbReference type="NCBI Taxonomy" id="235205"/>
    <lineage>
        <taxon>Bacteria</taxon>
        <taxon>Pseudomonadati</taxon>
        <taxon>Pseudomonadota</taxon>
        <taxon>Gammaproteobacteria</taxon>
        <taxon>sulfur-oxidizing symbionts</taxon>
    </lineage>
</organism>
<name>A0A1H6M0C3_9GAMM</name>
<dbReference type="Proteomes" id="UP000198988">
    <property type="component" value="Unassembled WGS sequence"/>
</dbReference>
<evidence type="ECO:0000313" key="1">
    <source>
        <dbReference type="EMBL" id="SEH94576.1"/>
    </source>
</evidence>